<dbReference type="InterPro" id="IPR000477">
    <property type="entry name" value="RT_dom"/>
</dbReference>
<sequence length="663" mass="76213">MPGADDCWTDHRLLISRLNFKTQRPPRRTPDSIPHRRFDCDKLRNPQLAQNFREACERHLVDPVDQASVEDHWTTLRDAMTRAAEETIGFVSKKNQDWFDENDGTISLLIEAKRQTRLILENQPTAENKRTHKQAVADCQRGIREVQNTWWQRKAADIQNYADQQDLRRFYAATKEVFGPTRSSVGSLKDVNGATTITDSEGILSRWKSHFENLLNDQANTPNDLIRMTPQYPVRHWMSLPPRASILGFGCPPDFVTLVRGLHDGMVGRVCHQSSLSGPFSINGGLKQGCVLAPTCFSLYTAAMLNEIPPDTPTIDLQFRMDGGVFNLARLRPKTKTTKTLLREMQYADDNATPGQTAEDLQRTATTYNTVLERFGMQVNTDKTKALIQHPPGQILPNINTTINKHTLEEVEQFSYLGSILTSTPTCKKDVENRIRAAHSAYGRLSCRVFNNHALTMATKIMVFQAIVLSTLLYACETWTLYRIDIQSLERFQQYKLRQILKIPWESHTTNVAVLNQASVTSVEATIIHHRLRWAGHVQRMEPFRLPKIMLYGELANGTRPRGAPKLRYKDQLKRTLALTNIDPSSWKQTARDRATWRRAVHHGTTAFEEKRKENEEAKRRRRRERQEQPRPPPTLPCELCPRLFHHRLGLSSHIRHKHPPRR</sequence>
<reference evidence="4" key="1">
    <citation type="submission" date="2023-10" db="EMBL/GenBank/DDBJ databases">
        <title>Genome assemblies of two species of porcelain crab, Petrolisthes cinctipes and Petrolisthes manimaculis (Anomura: Porcellanidae).</title>
        <authorList>
            <person name="Angst P."/>
        </authorList>
    </citation>
    <scope>NUCLEOTIDE SEQUENCE</scope>
    <source>
        <strain evidence="4">PB745_01</strain>
        <tissue evidence="4">Gill</tissue>
    </source>
</reference>
<evidence type="ECO:0000256" key="1">
    <source>
        <dbReference type="PROSITE-ProRule" id="PRU00042"/>
    </source>
</evidence>
<proteinExistence type="predicted"/>
<dbReference type="EMBL" id="JAWQEG010000983">
    <property type="protein sequence ID" value="KAK3883529.1"/>
    <property type="molecule type" value="Genomic_DNA"/>
</dbReference>
<accession>A0AAE1FZM0</accession>
<dbReference type="PANTHER" id="PTHR47027:SF20">
    <property type="entry name" value="REVERSE TRANSCRIPTASE-LIKE PROTEIN WITH RNA-DIRECTED DNA POLYMERASE DOMAIN"/>
    <property type="match status" value="1"/>
</dbReference>
<keyword evidence="1" id="KW-0862">Zinc</keyword>
<keyword evidence="1" id="KW-0479">Metal-binding</keyword>
<name>A0AAE1FZM0_PETCI</name>
<dbReference type="Pfam" id="PF00078">
    <property type="entry name" value="RVT_1"/>
    <property type="match status" value="1"/>
</dbReference>
<evidence type="ECO:0000313" key="4">
    <source>
        <dbReference type="EMBL" id="KAK3883529.1"/>
    </source>
</evidence>
<dbReference type="PROSITE" id="PS50157">
    <property type="entry name" value="ZINC_FINGER_C2H2_2"/>
    <property type="match status" value="1"/>
</dbReference>
<evidence type="ECO:0000256" key="2">
    <source>
        <dbReference type="SAM" id="MobiDB-lite"/>
    </source>
</evidence>
<dbReference type="PROSITE" id="PS00028">
    <property type="entry name" value="ZINC_FINGER_C2H2_1"/>
    <property type="match status" value="1"/>
</dbReference>
<gene>
    <name evidence="4" type="ORF">Pcinc_012163</name>
</gene>
<feature type="domain" description="C2H2-type" evidence="3">
    <location>
        <begin position="636"/>
        <end position="663"/>
    </location>
</feature>
<feature type="region of interest" description="Disordered" evidence="2">
    <location>
        <begin position="601"/>
        <end position="639"/>
    </location>
</feature>
<evidence type="ECO:0000313" key="5">
    <source>
        <dbReference type="Proteomes" id="UP001286313"/>
    </source>
</evidence>
<evidence type="ECO:0000259" key="3">
    <source>
        <dbReference type="PROSITE" id="PS50157"/>
    </source>
</evidence>
<dbReference type="PANTHER" id="PTHR47027">
    <property type="entry name" value="REVERSE TRANSCRIPTASE DOMAIN-CONTAINING PROTEIN"/>
    <property type="match status" value="1"/>
</dbReference>
<feature type="compositionally biased region" description="Basic and acidic residues" evidence="2">
    <location>
        <begin position="608"/>
        <end position="629"/>
    </location>
</feature>
<dbReference type="GO" id="GO:0008270">
    <property type="term" value="F:zinc ion binding"/>
    <property type="evidence" value="ECO:0007669"/>
    <property type="project" value="UniProtKB-KW"/>
</dbReference>
<protein>
    <recommendedName>
        <fullName evidence="3">C2H2-type domain-containing protein</fullName>
    </recommendedName>
</protein>
<organism evidence="4 5">
    <name type="scientific">Petrolisthes cinctipes</name>
    <name type="common">Flat porcelain crab</name>
    <dbReference type="NCBI Taxonomy" id="88211"/>
    <lineage>
        <taxon>Eukaryota</taxon>
        <taxon>Metazoa</taxon>
        <taxon>Ecdysozoa</taxon>
        <taxon>Arthropoda</taxon>
        <taxon>Crustacea</taxon>
        <taxon>Multicrustacea</taxon>
        <taxon>Malacostraca</taxon>
        <taxon>Eumalacostraca</taxon>
        <taxon>Eucarida</taxon>
        <taxon>Decapoda</taxon>
        <taxon>Pleocyemata</taxon>
        <taxon>Anomura</taxon>
        <taxon>Galatheoidea</taxon>
        <taxon>Porcellanidae</taxon>
        <taxon>Petrolisthes</taxon>
    </lineage>
</organism>
<dbReference type="AlphaFoldDB" id="A0AAE1FZM0"/>
<dbReference type="Proteomes" id="UP001286313">
    <property type="component" value="Unassembled WGS sequence"/>
</dbReference>
<keyword evidence="1" id="KW-0863">Zinc-finger</keyword>
<keyword evidence="5" id="KW-1185">Reference proteome</keyword>
<comment type="caution">
    <text evidence="4">The sequence shown here is derived from an EMBL/GenBank/DDBJ whole genome shotgun (WGS) entry which is preliminary data.</text>
</comment>
<dbReference type="InterPro" id="IPR013087">
    <property type="entry name" value="Znf_C2H2_type"/>
</dbReference>